<feature type="compositionally biased region" description="Basic and acidic residues" evidence="6">
    <location>
        <begin position="346"/>
        <end position="358"/>
    </location>
</feature>
<sequence>MNSKPKLNTYTSTDKTKLKNFNNLLKTHLNNSTTSLKPTSFSKLDLFNIKNYLTDKKFELNNLTQKIDEDTKKFNKFIRKRQRGTDDNLSETDTSEGEDDNILQGDDDEELELNKDSLLGEGGDNDEFKPNFEDKKSKRLRTTTTASSNNNNSIKNDDDLLKPPVPIVKEESPERELRSSSRLRSRSSRNTPLLEPELLPPSVKEKVKASPRRNNKSKPSKILSNKNTPNSEISNTEGIDTPRSPLPPKAPKISLEAIKTKIQEAIQLRPPLPKPEGVKCESKIADSLLEIEEDFTKQNNTNQTPITTFYNWLDPYLKNITEDDLKVLQTDSDIEPYLVVPPTGKNYKERWNEKDRKLSVSSKDSGTINAPDQPSTSLAGPFSTRLFAALLQEQIDIPPPPEDDTEDEGADQVQTQTTQNSESLYDNEFEKRVRRELLFLGLIQEEDLENPAQTDESPVLAELKRLQNQLREQSRINKARKQKLLQIAQEHIAYQEYTAILDELDKTVEQSYIKRLKSLKAKKKKSTALRPLSDSTLAALDRRQRFLSALSPLFNKENYDLPKESIYKDVVNGNNNNTD</sequence>
<reference evidence="7 8" key="1">
    <citation type="journal article" date="2015" name="Genome Biol. Evol.">
        <title>Phylogenomic analyses indicate that early fungi evolved digesting cell walls of algal ancestors of land plants.</title>
        <authorList>
            <person name="Chang Y."/>
            <person name="Wang S."/>
            <person name="Sekimoto S."/>
            <person name="Aerts A.L."/>
            <person name="Choi C."/>
            <person name="Clum A."/>
            <person name="LaButti K.M."/>
            <person name="Lindquist E.A."/>
            <person name="Yee Ngan C."/>
            <person name="Ohm R.A."/>
            <person name="Salamov A.A."/>
            <person name="Grigoriev I.V."/>
            <person name="Spatafora J.W."/>
            <person name="Berbee M.L."/>
        </authorList>
    </citation>
    <scope>NUCLEOTIDE SEQUENCE [LARGE SCALE GENOMIC DNA]</scope>
    <source>
        <strain evidence="7 8">NRRL 28638</strain>
    </source>
</reference>
<feature type="region of interest" description="Disordered" evidence="6">
    <location>
        <begin position="396"/>
        <end position="427"/>
    </location>
</feature>
<feature type="compositionally biased region" description="Acidic residues" evidence="6">
    <location>
        <begin position="88"/>
        <end position="111"/>
    </location>
</feature>
<dbReference type="PANTHER" id="PTHR13556">
    <property type="entry name" value="TRANSCRIPTIONAL ADAPTER 3-RELATED"/>
    <property type="match status" value="1"/>
</dbReference>
<comment type="subcellular location">
    <subcellularLocation>
        <location evidence="1">Nucleus</location>
    </subcellularLocation>
</comment>
<dbReference type="STRING" id="796925.A0A137P7K7"/>
<feature type="compositionally biased region" description="Low complexity" evidence="6">
    <location>
        <begin position="142"/>
        <end position="153"/>
    </location>
</feature>
<proteinExistence type="inferred from homology"/>
<feature type="compositionally biased region" description="Polar residues" evidence="6">
    <location>
        <begin position="359"/>
        <end position="378"/>
    </location>
</feature>
<feature type="compositionally biased region" description="Polar residues" evidence="6">
    <location>
        <begin position="222"/>
        <end position="238"/>
    </location>
</feature>
<accession>A0A137P7K7</accession>
<dbReference type="Proteomes" id="UP000070444">
    <property type="component" value="Unassembled WGS sequence"/>
</dbReference>
<dbReference type="AlphaFoldDB" id="A0A137P7K7"/>
<keyword evidence="8" id="KW-1185">Reference proteome</keyword>
<evidence type="ECO:0008006" key="9">
    <source>
        <dbReference type="Google" id="ProtNLM"/>
    </source>
</evidence>
<feature type="compositionally biased region" description="Basic and acidic residues" evidence="6">
    <location>
        <begin position="126"/>
        <end position="136"/>
    </location>
</feature>
<keyword evidence="5" id="KW-0539">Nucleus</keyword>
<dbReference type="GO" id="GO:0006357">
    <property type="term" value="P:regulation of transcription by RNA polymerase II"/>
    <property type="evidence" value="ECO:0007669"/>
    <property type="project" value="TreeGrafter"/>
</dbReference>
<feature type="compositionally biased region" description="Acidic residues" evidence="6">
    <location>
        <begin position="401"/>
        <end position="410"/>
    </location>
</feature>
<feature type="region of interest" description="Disordered" evidence="6">
    <location>
        <begin position="343"/>
        <end position="379"/>
    </location>
</feature>
<evidence type="ECO:0000313" key="8">
    <source>
        <dbReference type="Proteomes" id="UP000070444"/>
    </source>
</evidence>
<dbReference type="GO" id="GO:0005634">
    <property type="term" value="C:nucleus"/>
    <property type="evidence" value="ECO:0007669"/>
    <property type="project" value="UniProtKB-SubCell"/>
</dbReference>
<keyword evidence="4" id="KW-0804">Transcription</keyword>
<feature type="region of interest" description="Disordered" evidence="6">
    <location>
        <begin position="82"/>
        <end position="250"/>
    </location>
</feature>
<evidence type="ECO:0000256" key="3">
    <source>
        <dbReference type="ARBA" id="ARBA00023015"/>
    </source>
</evidence>
<keyword evidence="3" id="KW-0805">Transcription regulation</keyword>
<gene>
    <name evidence="7" type="ORF">CONCODRAFT_78575</name>
</gene>
<evidence type="ECO:0000256" key="5">
    <source>
        <dbReference type="ARBA" id="ARBA00023242"/>
    </source>
</evidence>
<evidence type="ECO:0000256" key="4">
    <source>
        <dbReference type="ARBA" id="ARBA00023163"/>
    </source>
</evidence>
<feature type="compositionally biased region" description="Polar residues" evidence="6">
    <location>
        <begin position="412"/>
        <end position="424"/>
    </location>
</feature>
<organism evidence="7 8">
    <name type="scientific">Conidiobolus coronatus (strain ATCC 28846 / CBS 209.66 / NRRL 28638)</name>
    <name type="common">Delacroixia coronata</name>
    <dbReference type="NCBI Taxonomy" id="796925"/>
    <lineage>
        <taxon>Eukaryota</taxon>
        <taxon>Fungi</taxon>
        <taxon>Fungi incertae sedis</taxon>
        <taxon>Zoopagomycota</taxon>
        <taxon>Entomophthoromycotina</taxon>
        <taxon>Entomophthoromycetes</taxon>
        <taxon>Entomophthorales</taxon>
        <taxon>Ancylistaceae</taxon>
        <taxon>Conidiobolus</taxon>
    </lineage>
</organism>
<feature type="compositionally biased region" description="Basic and acidic residues" evidence="6">
    <location>
        <begin position="168"/>
        <end position="179"/>
    </location>
</feature>
<dbReference type="GO" id="GO:0000124">
    <property type="term" value="C:SAGA complex"/>
    <property type="evidence" value="ECO:0007669"/>
    <property type="project" value="TreeGrafter"/>
</dbReference>
<protein>
    <recommendedName>
        <fullName evidence="9">Histone acetyltransferases subunit 3-domain-containing protein</fullName>
    </recommendedName>
</protein>
<dbReference type="EMBL" id="KQ964487">
    <property type="protein sequence ID" value="KXN70990.1"/>
    <property type="molecule type" value="Genomic_DNA"/>
</dbReference>
<dbReference type="GO" id="GO:0003713">
    <property type="term" value="F:transcription coactivator activity"/>
    <property type="evidence" value="ECO:0007669"/>
    <property type="project" value="TreeGrafter"/>
</dbReference>
<feature type="compositionally biased region" description="Basic residues" evidence="6">
    <location>
        <begin position="209"/>
        <end position="219"/>
    </location>
</feature>
<evidence type="ECO:0000313" key="7">
    <source>
        <dbReference type="EMBL" id="KXN70990.1"/>
    </source>
</evidence>
<feature type="compositionally biased region" description="Low complexity" evidence="6">
    <location>
        <begin position="188"/>
        <end position="201"/>
    </location>
</feature>
<comment type="similarity">
    <text evidence="2">Belongs to the NGG1 family.</text>
</comment>
<dbReference type="Pfam" id="PF10198">
    <property type="entry name" value="Ada3"/>
    <property type="match status" value="1"/>
</dbReference>
<name>A0A137P7K7_CONC2</name>
<evidence type="ECO:0000256" key="6">
    <source>
        <dbReference type="SAM" id="MobiDB-lite"/>
    </source>
</evidence>
<dbReference type="PANTHER" id="PTHR13556:SF2">
    <property type="entry name" value="TRANSCRIPTIONAL ADAPTER 3"/>
    <property type="match status" value="1"/>
</dbReference>
<evidence type="ECO:0000256" key="2">
    <source>
        <dbReference type="ARBA" id="ARBA00005330"/>
    </source>
</evidence>
<dbReference type="InterPro" id="IPR019340">
    <property type="entry name" value="Histone_AcTrfase_su3"/>
</dbReference>
<evidence type="ECO:0000256" key="1">
    <source>
        <dbReference type="ARBA" id="ARBA00004123"/>
    </source>
</evidence>
<dbReference type="OrthoDB" id="1232at2759"/>